<dbReference type="InterPro" id="IPR002641">
    <property type="entry name" value="PNPLA_dom"/>
</dbReference>
<dbReference type="PANTHER" id="PTHR14226">
    <property type="entry name" value="NEUROPATHY TARGET ESTERASE/SWISS CHEESE D.MELANOGASTER"/>
    <property type="match status" value="1"/>
</dbReference>
<accession>A0A7G1H124</accession>
<dbReference type="KEGG" id="dtp:JZK55_14320"/>
<dbReference type="CDD" id="cd07205">
    <property type="entry name" value="Pat_PNPLA6_PNPLA7_NTE1_like"/>
    <property type="match status" value="1"/>
</dbReference>
<dbReference type="Gene3D" id="3.40.1090.10">
    <property type="entry name" value="Cytosolic phospholipase A2 catalytic domain"/>
    <property type="match status" value="2"/>
</dbReference>
<keyword evidence="3 4" id="KW-0443">Lipid metabolism</keyword>
<organism evidence="7 8">
    <name type="scientific">Dissulfurispira thermophila</name>
    <dbReference type="NCBI Taxonomy" id="2715679"/>
    <lineage>
        <taxon>Bacteria</taxon>
        <taxon>Pseudomonadati</taxon>
        <taxon>Nitrospirota</taxon>
        <taxon>Thermodesulfovibrionia</taxon>
        <taxon>Thermodesulfovibrionales</taxon>
        <taxon>Dissulfurispiraceae</taxon>
        <taxon>Dissulfurispira</taxon>
    </lineage>
</organism>
<dbReference type="Pfam" id="PF01734">
    <property type="entry name" value="Patatin"/>
    <property type="match status" value="1"/>
</dbReference>
<name>A0A7G1H124_9BACT</name>
<feature type="domain" description="PNPLA" evidence="6">
    <location>
        <begin position="35"/>
        <end position="193"/>
    </location>
</feature>
<evidence type="ECO:0000313" key="7">
    <source>
        <dbReference type="EMBL" id="BCB96510.1"/>
    </source>
</evidence>
<dbReference type="PROSITE" id="PS51257">
    <property type="entry name" value="PROKAR_LIPOPROTEIN"/>
    <property type="match status" value="1"/>
</dbReference>
<dbReference type="PROSITE" id="PS51635">
    <property type="entry name" value="PNPLA"/>
    <property type="match status" value="1"/>
</dbReference>
<dbReference type="GO" id="GO:0016787">
    <property type="term" value="F:hydrolase activity"/>
    <property type="evidence" value="ECO:0007669"/>
    <property type="project" value="UniProtKB-UniRule"/>
</dbReference>
<dbReference type="Proteomes" id="UP000516360">
    <property type="component" value="Chromosome"/>
</dbReference>
<evidence type="ECO:0000259" key="6">
    <source>
        <dbReference type="PROSITE" id="PS51635"/>
    </source>
</evidence>
<evidence type="ECO:0000256" key="1">
    <source>
        <dbReference type="ARBA" id="ARBA00022801"/>
    </source>
</evidence>
<dbReference type="RefSeq" id="WP_207105910.1">
    <property type="nucleotide sequence ID" value="NZ_AP022873.1"/>
</dbReference>
<proteinExistence type="predicted"/>
<keyword evidence="5" id="KW-0732">Signal</keyword>
<feature type="short sequence motif" description="DGA/G" evidence="4">
    <location>
        <begin position="180"/>
        <end position="182"/>
    </location>
</feature>
<dbReference type="PANTHER" id="PTHR14226:SF76">
    <property type="entry name" value="NTE FAMILY PROTEIN RSSA"/>
    <property type="match status" value="1"/>
</dbReference>
<evidence type="ECO:0000256" key="5">
    <source>
        <dbReference type="SAM" id="SignalP"/>
    </source>
</evidence>
<dbReference type="GO" id="GO:0016042">
    <property type="term" value="P:lipid catabolic process"/>
    <property type="evidence" value="ECO:0007669"/>
    <property type="project" value="UniProtKB-UniRule"/>
</dbReference>
<keyword evidence="2 4" id="KW-0442">Lipid degradation</keyword>
<evidence type="ECO:0000313" key="8">
    <source>
        <dbReference type="Proteomes" id="UP000516360"/>
    </source>
</evidence>
<dbReference type="EMBL" id="AP022873">
    <property type="protein sequence ID" value="BCB96510.1"/>
    <property type="molecule type" value="Genomic_DNA"/>
</dbReference>
<protein>
    <submittedName>
        <fullName evidence="7">Patatin</fullName>
    </submittedName>
</protein>
<feature type="short sequence motif" description="GXSXG" evidence="4">
    <location>
        <begin position="66"/>
        <end position="70"/>
    </location>
</feature>
<gene>
    <name evidence="7" type="ORF">JZK55_14320</name>
</gene>
<evidence type="ECO:0000256" key="3">
    <source>
        <dbReference type="ARBA" id="ARBA00023098"/>
    </source>
</evidence>
<feature type="chain" id="PRO_5028971898" evidence="5">
    <location>
        <begin position="20"/>
        <end position="291"/>
    </location>
</feature>
<evidence type="ECO:0000256" key="2">
    <source>
        <dbReference type="ARBA" id="ARBA00022963"/>
    </source>
</evidence>
<keyword evidence="1 4" id="KW-0378">Hydrolase</keyword>
<reference evidence="7 8" key="1">
    <citation type="submission" date="2020-03" db="EMBL/GenBank/DDBJ databases">
        <title>Complete genome sequences of two sulfur-disproportionating bacterial strains T55J and Mzg5.</title>
        <authorList>
            <person name="Umezawa K."/>
            <person name="Kojima H."/>
            <person name="Kato Y."/>
            <person name="Fukui M."/>
        </authorList>
    </citation>
    <scope>NUCLEOTIDE SEQUENCE [LARGE SCALE GENOMIC DNA]</scope>
    <source>
        <strain evidence="7 8">T55J</strain>
    </source>
</reference>
<keyword evidence="8" id="KW-1185">Reference proteome</keyword>
<feature type="active site" description="Proton acceptor" evidence="4">
    <location>
        <position position="180"/>
    </location>
</feature>
<evidence type="ECO:0000256" key="4">
    <source>
        <dbReference type="PROSITE-ProRule" id="PRU01161"/>
    </source>
</evidence>
<dbReference type="SUPFAM" id="SSF52151">
    <property type="entry name" value="FabD/lysophospholipase-like"/>
    <property type="match status" value="1"/>
</dbReference>
<feature type="signal peptide" evidence="5">
    <location>
        <begin position="1"/>
        <end position="19"/>
    </location>
</feature>
<dbReference type="InterPro" id="IPR050301">
    <property type="entry name" value="NTE"/>
</dbReference>
<feature type="active site" description="Nucleophile" evidence="4">
    <location>
        <position position="68"/>
    </location>
</feature>
<dbReference type="AlphaFoldDB" id="A0A7G1H124"/>
<dbReference type="InterPro" id="IPR016035">
    <property type="entry name" value="Acyl_Trfase/lysoPLipase"/>
</dbReference>
<sequence length="291" mass="31369">MKKRFISYLICIFIFVSCAPSEMVQPPQKPAKVALVLGAGASKGFAHIGVLKVLESNRIPIHMVVGTSAGSFVGSLYAYGYDSFQLQKMAISIEKGDIADISIPDNGFIKGELLENYINRAVRNTPMEKMRIPFYAVATNIQNGQEVVFGTGNTGKAVRASCSIPGIFRSVKITGQMYVDGGVVSPVAVDAARRMGADIVIAVDISADIANIQPESTIETILQSISIMYSRISNVQLSKADVVIKPKVGYIGSADFNKRHEAILEGEKAAMEALPKINAIIAKLKQEGRIE</sequence>
<comment type="caution">
    <text evidence="4">Lacks conserved residue(s) required for the propagation of feature annotation.</text>
</comment>